<evidence type="ECO:0000313" key="2">
    <source>
        <dbReference type="Proteomes" id="UP000887013"/>
    </source>
</evidence>
<name>A0A8X6UUI9_NEPPI</name>
<dbReference type="EMBL" id="BMAW01038328">
    <property type="protein sequence ID" value="GFU51744.1"/>
    <property type="molecule type" value="Genomic_DNA"/>
</dbReference>
<protein>
    <submittedName>
        <fullName evidence="1">Uncharacterized protein</fullName>
    </submittedName>
</protein>
<evidence type="ECO:0000313" key="1">
    <source>
        <dbReference type="EMBL" id="GFU51744.1"/>
    </source>
</evidence>
<comment type="caution">
    <text evidence="1">The sequence shown here is derived from an EMBL/GenBank/DDBJ whole genome shotgun (WGS) entry which is preliminary data.</text>
</comment>
<accession>A0A8X6UUI9</accession>
<gene>
    <name evidence="1" type="primary">AVEN_97878_1</name>
    <name evidence="1" type="ORF">NPIL_94531</name>
</gene>
<sequence length="152" mass="17319">MCIYTAESKSQIILNWPAITQDVTQDDTQDDKQRRKKVKHILSDEDEDVEYLIPKKIAKKKPTHAAFDLNLSPPSTSVDELKIQPYSNYLGKGVGVEIKEFRKSYYVAFSKTVDGDVRNRFNLALDQLPILLKAVETLVEYVKDQPSNSGIE</sequence>
<dbReference type="OrthoDB" id="6432582at2759"/>
<dbReference type="AlphaFoldDB" id="A0A8X6UUI9"/>
<reference evidence="1" key="1">
    <citation type="submission" date="2020-08" db="EMBL/GenBank/DDBJ databases">
        <title>Multicomponent nature underlies the extraordinary mechanical properties of spider dragline silk.</title>
        <authorList>
            <person name="Kono N."/>
            <person name="Nakamura H."/>
            <person name="Mori M."/>
            <person name="Yoshida Y."/>
            <person name="Ohtoshi R."/>
            <person name="Malay A.D."/>
            <person name="Moran D.A.P."/>
            <person name="Tomita M."/>
            <person name="Numata K."/>
            <person name="Arakawa K."/>
        </authorList>
    </citation>
    <scope>NUCLEOTIDE SEQUENCE</scope>
</reference>
<organism evidence="1 2">
    <name type="scientific">Nephila pilipes</name>
    <name type="common">Giant wood spider</name>
    <name type="synonym">Nephila maculata</name>
    <dbReference type="NCBI Taxonomy" id="299642"/>
    <lineage>
        <taxon>Eukaryota</taxon>
        <taxon>Metazoa</taxon>
        <taxon>Ecdysozoa</taxon>
        <taxon>Arthropoda</taxon>
        <taxon>Chelicerata</taxon>
        <taxon>Arachnida</taxon>
        <taxon>Araneae</taxon>
        <taxon>Araneomorphae</taxon>
        <taxon>Entelegynae</taxon>
        <taxon>Araneoidea</taxon>
        <taxon>Nephilidae</taxon>
        <taxon>Nephila</taxon>
    </lineage>
</organism>
<proteinExistence type="predicted"/>
<keyword evidence="2" id="KW-1185">Reference proteome</keyword>
<dbReference type="Proteomes" id="UP000887013">
    <property type="component" value="Unassembled WGS sequence"/>
</dbReference>